<sequence length="104" mass="11477">MAKSINYHDYLIESLKEPSEAAGYLNATLDDGDIDGFLEALRNVVEAHGGMTKLSEKASKGRNSLYKTISGKGNPYLRNTNEILNALGFHLSVMPNDFEDRKNA</sequence>
<keyword evidence="4" id="KW-1185">Reference proteome</keyword>
<accession>A0A098GI51</accession>
<dbReference type="Proteomes" id="UP000182998">
    <property type="component" value="Unassembled WGS sequence"/>
</dbReference>
<dbReference type="InterPro" id="IPR014057">
    <property type="entry name" value="HI1420"/>
</dbReference>
<evidence type="ECO:0000313" key="4">
    <source>
        <dbReference type="Proteomes" id="UP000182998"/>
    </source>
</evidence>
<reference evidence="3" key="2">
    <citation type="submission" date="2014-09" db="EMBL/GenBank/DDBJ databases">
        <authorList>
            <person name="Gomez-Valero L."/>
        </authorList>
    </citation>
    <scope>NUCLEOTIDE SEQUENCE [LARGE SCALE GENOMIC DNA]</scope>
    <source>
        <strain evidence="3">ATCC33218</strain>
    </source>
</reference>
<dbReference type="OrthoDB" id="9798416at2"/>
<dbReference type="KEGG" id="tmc:LMI_2929"/>
<dbReference type="STRING" id="451.B6N58_13495"/>
<organism evidence="1 3">
    <name type="scientific">Legionella micdadei</name>
    <name type="common">Tatlockia micdadei</name>
    <dbReference type="NCBI Taxonomy" id="451"/>
    <lineage>
        <taxon>Bacteria</taxon>
        <taxon>Pseudomonadati</taxon>
        <taxon>Pseudomonadota</taxon>
        <taxon>Gammaproteobacteria</taxon>
        <taxon>Legionellales</taxon>
        <taxon>Legionellaceae</taxon>
        <taxon>Legionella</taxon>
    </lineage>
</organism>
<dbReference type="Pfam" id="PF21716">
    <property type="entry name" value="dnstrm_HI1420"/>
    <property type="match status" value="1"/>
</dbReference>
<evidence type="ECO:0000313" key="2">
    <source>
        <dbReference type="EMBL" id="SCY73480.1"/>
    </source>
</evidence>
<dbReference type="Proteomes" id="UP000032414">
    <property type="component" value="Chromosome I"/>
</dbReference>
<reference evidence="2 4" key="3">
    <citation type="submission" date="2016-10" db="EMBL/GenBank/DDBJ databases">
        <authorList>
            <person name="Varghese N."/>
            <person name="Submissions S."/>
        </authorList>
    </citation>
    <scope>NUCLEOTIDE SEQUENCE [LARGE SCALE GENOMIC DNA]</scope>
    <source>
        <strain evidence="2 4">ATCC 33218</strain>
    </source>
</reference>
<name>A0A098GI51_LEGMI</name>
<protein>
    <submittedName>
        <fullName evidence="2">Probable addiction module antidote protein</fullName>
    </submittedName>
    <submittedName>
        <fullName evidence="1">Putative addiction module antidote protein</fullName>
    </submittedName>
</protein>
<evidence type="ECO:0000313" key="1">
    <source>
        <dbReference type="EMBL" id="CEG62164.1"/>
    </source>
</evidence>
<proteinExistence type="predicted"/>
<gene>
    <name evidence="1" type="ORF">LMI_2929</name>
    <name evidence="2" type="ORF">SAMN02982997_02700</name>
</gene>
<dbReference type="NCBIfam" id="TIGR02684">
    <property type="entry name" value="dnstrm_HI1420"/>
    <property type="match status" value="1"/>
</dbReference>
<dbReference type="HOGENOM" id="CLU_137365_3_1_6"/>
<dbReference type="PANTHER" id="PTHR40275:SF1">
    <property type="entry name" value="SSL7038 PROTEIN"/>
    <property type="match status" value="1"/>
</dbReference>
<dbReference type="AlphaFoldDB" id="A0A098GI51"/>
<dbReference type="EMBL" id="FMVN01000016">
    <property type="protein sequence ID" value="SCY73480.1"/>
    <property type="molecule type" value="Genomic_DNA"/>
</dbReference>
<dbReference type="EMBL" id="LN614830">
    <property type="protein sequence ID" value="CEG62164.1"/>
    <property type="molecule type" value="Genomic_DNA"/>
</dbReference>
<dbReference type="RefSeq" id="WP_045100277.1">
    <property type="nucleotide sequence ID" value="NZ_CP020614.1"/>
</dbReference>
<reference evidence="1" key="1">
    <citation type="submission" date="2014-09" db="EMBL/GenBank/DDBJ databases">
        <authorList>
            <person name="GOMEZ-VALERO Laura"/>
        </authorList>
    </citation>
    <scope>NUCLEOTIDE SEQUENCE</scope>
    <source>
        <strain evidence="1">ATCC33218</strain>
    </source>
</reference>
<dbReference type="PANTHER" id="PTHR40275">
    <property type="entry name" value="SSL7038 PROTEIN"/>
    <property type="match status" value="1"/>
</dbReference>
<dbReference type="PATRIC" id="fig|451.8.peg.2519"/>
<evidence type="ECO:0000313" key="3">
    <source>
        <dbReference type="Proteomes" id="UP000032414"/>
    </source>
</evidence>